<accession>A0ACC3CY12</accession>
<feature type="non-terminal residue" evidence="1">
    <location>
        <position position="1"/>
    </location>
</feature>
<gene>
    <name evidence="1" type="ORF">LTS18_011865</name>
</gene>
<feature type="non-terminal residue" evidence="1">
    <location>
        <position position="170"/>
    </location>
</feature>
<evidence type="ECO:0000313" key="1">
    <source>
        <dbReference type="EMBL" id="KAK3055093.1"/>
    </source>
</evidence>
<protein>
    <submittedName>
        <fullName evidence="1">Uncharacterized protein</fullName>
    </submittedName>
</protein>
<name>A0ACC3CY12_9PEZI</name>
<sequence>APVAGRTLAAHGADILWITSPKLPDLPALDRDLARGKRTIQLDVRDPNDKKKLLELIKGADVFIQGYRPGAVYAHSLSPSDLHTANPHLIYANMSAYGPNGPWSQNRGFDSIVQTCSGMNVSEAEHAGNGEPARPMPCQALDHASGYFLATGIAAAVYKRATEGGSYLVD</sequence>
<evidence type="ECO:0000313" key="2">
    <source>
        <dbReference type="Proteomes" id="UP001186974"/>
    </source>
</evidence>
<reference evidence="1" key="1">
    <citation type="submission" date="2024-09" db="EMBL/GenBank/DDBJ databases">
        <title>Black Yeasts Isolated from many extreme environments.</title>
        <authorList>
            <person name="Coleine C."/>
            <person name="Stajich J.E."/>
            <person name="Selbmann L."/>
        </authorList>
    </citation>
    <scope>NUCLEOTIDE SEQUENCE</scope>
    <source>
        <strain evidence="1">CCFEE 5737</strain>
    </source>
</reference>
<keyword evidence="2" id="KW-1185">Reference proteome</keyword>
<proteinExistence type="predicted"/>
<organism evidence="1 2">
    <name type="scientific">Coniosporium uncinatum</name>
    <dbReference type="NCBI Taxonomy" id="93489"/>
    <lineage>
        <taxon>Eukaryota</taxon>
        <taxon>Fungi</taxon>
        <taxon>Dikarya</taxon>
        <taxon>Ascomycota</taxon>
        <taxon>Pezizomycotina</taxon>
        <taxon>Dothideomycetes</taxon>
        <taxon>Dothideomycetes incertae sedis</taxon>
        <taxon>Coniosporium</taxon>
    </lineage>
</organism>
<dbReference type="EMBL" id="JAWDJW010009828">
    <property type="protein sequence ID" value="KAK3055093.1"/>
    <property type="molecule type" value="Genomic_DNA"/>
</dbReference>
<comment type="caution">
    <text evidence="1">The sequence shown here is derived from an EMBL/GenBank/DDBJ whole genome shotgun (WGS) entry which is preliminary data.</text>
</comment>
<dbReference type="Proteomes" id="UP001186974">
    <property type="component" value="Unassembled WGS sequence"/>
</dbReference>